<evidence type="ECO:0000313" key="2">
    <source>
        <dbReference type="Proteomes" id="UP001597176"/>
    </source>
</evidence>
<name>A0ABW3X1C5_9HYPH</name>
<proteinExistence type="predicted"/>
<sequence>FRYNWQRPHMGINRQTPISRLRLSEDNLLMLHI</sequence>
<accession>A0ABW3X1C5</accession>
<comment type="caution">
    <text evidence="1">The sequence shown here is derived from an EMBL/GenBank/DDBJ whole genome shotgun (WGS) entry which is preliminary data.</text>
</comment>
<keyword evidence="2" id="KW-1185">Reference proteome</keyword>
<evidence type="ECO:0000313" key="1">
    <source>
        <dbReference type="EMBL" id="MFD1302831.1"/>
    </source>
</evidence>
<feature type="non-terminal residue" evidence="1">
    <location>
        <position position="1"/>
    </location>
</feature>
<organism evidence="1 2">
    <name type="scientific">Methylobacterium marchantiae</name>
    <dbReference type="NCBI Taxonomy" id="600331"/>
    <lineage>
        <taxon>Bacteria</taxon>
        <taxon>Pseudomonadati</taxon>
        <taxon>Pseudomonadota</taxon>
        <taxon>Alphaproteobacteria</taxon>
        <taxon>Hyphomicrobiales</taxon>
        <taxon>Methylobacteriaceae</taxon>
        <taxon>Methylobacterium</taxon>
    </lineage>
</organism>
<gene>
    <name evidence="1" type="ORF">ACFQ4G_14750</name>
</gene>
<dbReference type="EMBL" id="JBHTND010000020">
    <property type="protein sequence ID" value="MFD1302831.1"/>
    <property type="molecule type" value="Genomic_DNA"/>
</dbReference>
<protein>
    <submittedName>
        <fullName evidence="1">IS481 family transposase</fullName>
    </submittedName>
</protein>
<reference evidence="2" key="1">
    <citation type="journal article" date="2019" name="Int. J. Syst. Evol. Microbiol.">
        <title>The Global Catalogue of Microorganisms (GCM) 10K type strain sequencing project: providing services to taxonomists for standard genome sequencing and annotation.</title>
        <authorList>
            <consortium name="The Broad Institute Genomics Platform"/>
            <consortium name="The Broad Institute Genome Sequencing Center for Infectious Disease"/>
            <person name="Wu L."/>
            <person name="Ma J."/>
        </authorList>
    </citation>
    <scope>NUCLEOTIDE SEQUENCE [LARGE SCALE GENOMIC DNA]</scope>
    <source>
        <strain evidence="2">CCUG 56108</strain>
    </source>
</reference>
<dbReference type="Proteomes" id="UP001597176">
    <property type="component" value="Unassembled WGS sequence"/>
</dbReference>